<dbReference type="AlphaFoldDB" id="A0A6C0K460"/>
<protein>
    <submittedName>
        <fullName evidence="2">Uncharacterized protein</fullName>
    </submittedName>
</protein>
<accession>A0A6C0K460</accession>
<proteinExistence type="predicted"/>
<reference evidence="2" key="1">
    <citation type="journal article" date="2020" name="Nature">
        <title>Giant virus diversity and host interactions through global metagenomics.</title>
        <authorList>
            <person name="Schulz F."/>
            <person name="Roux S."/>
            <person name="Paez-Espino D."/>
            <person name="Jungbluth S."/>
            <person name="Walsh D.A."/>
            <person name="Denef V.J."/>
            <person name="McMahon K.D."/>
            <person name="Konstantinidis K.T."/>
            <person name="Eloe-Fadrosh E.A."/>
            <person name="Kyrpides N.C."/>
            <person name="Woyke T."/>
        </authorList>
    </citation>
    <scope>NUCLEOTIDE SEQUENCE</scope>
    <source>
        <strain evidence="2">GVMAG-S-1101171-110</strain>
    </source>
</reference>
<evidence type="ECO:0000313" key="2">
    <source>
        <dbReference type="EMBL" id="QHU12519.1"/>
    </source>
</evidence>
<name>A0A6C0K460_9ZZZZ</name>
<sequence>MSEIVYGSCISSVKDEISRLNTCRPPRPLIYPKEPSSLSNHTGVSEEPERVAYEDEHDDGISVSSQGTVASTCSRAKKSDIYTLAPEETILAIIKEIDEGRFVSNTKCVSWIRGAKHHPCHPDTFKVRRHLLFTGPQARDQIHEAIPTIGEKLLRSILHELKEQGIVIVKN</sequence>
<evidence type="ECO:0000256" key="1">
    <source>
        <dbReference type="SAM" id="MobiDB-lite"/>
    </source>
</evidence>
<organism evidence="2">
    <name type="scientific">viral metagenome</name>
    <dbReference type="NCBI Taxonomy" id="1070528"/>
    <lineage>
        <taxon>unclassified sequences</taxon>
        <taxon>metagenomes</taxon>
        <taxon>organismal metagenomes</taxon>
    </lineage>
</organism>
<dbReference type="EMBL" id="MN740801">
    <property type="protein sequence ID" value="QHU12519.1"/>
    <property type="molecule type" value="Genomic_DNA"/>
</dbReference>
<feature type="compositionally biased region" description="Polar residues" evidence="1">
    <location>
        <begin position="62"/>
        <end position="74"/>
    </location>
</feature>
<feature type="region of interest" description="Disordered" evidence="1">
    <location>
        <begin position="54"/>
        <end position="74"/>
    </location>
</feature>